<dbReference type="OrthoDB" id="10267235at2759"/>
<feature type="compositionally biased region" description="Low complexity" evidence="2">
    <location>
        <begin position="76"/>
        <end position="86"/>
    </location>
</feature>
<feature type="region of interest" description="Disordered" evidence="2">
    <location>
        <begin position="607"/>
        <end position="633"/>
    </location>
</feature>
<feature type="compositionally biased region" description="Low complexity" evidence="2">
    <location>
        <begin position="608"/>
        <end position="627"/>
    </location>
</feature>
<dbReference type="GO" id="GO:0006646">
    <property type="term" value="P:phosphatidylethanolamine biosynthetic process"/>
    <property type="evidence" value="ECO:0007669"/>
    <property type="project" value="TreeGrafter"/>
</dbReference>
<comment type="caution">
    <text evidence="4">The sequence shown here is derived from an EMBL/GenBank/DDBJ whole genome shotgun (WGS) entry which is preliminary data.</text>
</comment>
<dbReference type="CDD" id="cd05157">
    <property type="entry name" value="ETNK_euk"/>
    <property type="match status" value="1"/>
</dbReference>
<accession>A0A420XWW2</accession>
<evidence type="ECO:0000313" key="4">
    <source>
        <dbReference type="EMBL" id="RKU40137.1"/>
    </source>
</evidence>
<protein>
    <recommendedName>
        <fullName evidence="3">Choline kinase N-terminal domain-containing protein</fullName>
    </recommendedName>
</protein>
<sequence>MSNPTPPGSGLLMRSALKNEDDATYTPPGSASTKAVQITEPPQLTASPGEVTPKKHYPASSSRRLSGRPALPGANSSRSSFISQSSLEGLANAMNGTPPPGTEGFDTASRRHRMDRVSEKLVHQVVEWLDREKTKREIRKSKFRVSSRRKSKSPPTAQDGAGSGTATPSASRSRAASVDSHSSEVSLDRLQRIVDDTVAALGLDKSPRLGRKHSKRNTSHRSLTKAASSDTEYYDNNDILVPSCDGFLDNSKSLAYSGGQSSRGADDAASISSRKEDKERQAWLTFKNEIIRLAHTLRLKGWRRVPLESGDRISVERLSGALTNAVYVVTPPEDLPVEEGKKSPAKVLLRIYGPQVDIDREQELSMLRRLARKKIGPRLLGTFLNGRFEQFFNATTLTYANLREPETSKQIAKRMRELHDGIDLTDEERLGGPAVWRNWDRWVDQAERRVTTLDNYIKQGRRGSIRNSGDAWKARGLVCGVEWAFFRATVERYRAYLEDYYGGQSKIREKLVFAHNDTQYGNILRLRPEDEKSPLLQPANEHKQLIVIDFEYAGANTPGLEFANHFTEWAYNYHDAVAAYACNTAAYPTPEQQHRFIRAYVDHHARRSSFTTHSTTNPSTPATSSTPALHHTPSTSSIAEFMLDARVPPGGWSETETRREREVEDRVQTLMKETRLWRIANSAHWIAWGIVQAKIPGYTPEEEAEVDEEGIEEGDEFDYLGYAQERALFFWGDCVLLGIVKEEELPEGLQGKLKYVRY</sequence>
<dbReference type="PANTHER" id="PTHR22603:SF93">
    <property type="entry name" value="RE24176P"/>
    <property type="match status" value="1"/>
</dbReference>
<dbReference type="Gene3D" id="3.90.1200.10">
    <property type="match status" value="1"/>
</dbReference>
<dbReference type="GO" id="GO:0005737">
    <property type="term" value="C:cytoplasm"/>
    <property type="evidence" value="ECO:0007669"/>
    <property type="project" value="TreeGrafter"/>
</dbReference>
<dbReference type="InterPro" id="IPR007521">
    <property type="entry name" value="Choline_kin_N"/>
</dbReference>
<feature type="compositionally biased region" description="Low complexity" evidence="2">
    <location>
        <begin position="164"/>
        <end position="180"/>
    </location>
</feature>
<dbReference type="PANTHER" id="PTHR22603">
    <property type="entry name" value="CHOLINE/ETHANOALAMINE KINASE"/>
    <property type="match status" value="1"/>
</dbReference>
<feature type="region of interest" description="Disordered" evidence="2">
    <location>
        <begin position="205"/>
        <end position="228"/>
    </location>
</feature>
<dbReference type="AlphaFoldDB" id="A0A420XWW2"/>
<gene>
    <name evidence="4" type="ORF">DL546_001727</name>
</gene>
<feature type="region of interest" description="Disordered" evidence="2">
    <location>
        <begin position="1"/>
        <end position="186"/>
    </location>
</feature>
<feature type="compositionally biased region" description="Basic residues" evidence="2">
    <location>
        <begin position="136"/>
        <end position="152"/>
    </location>
</feature>
<evidence type="ECO:0000259" key="3">
    <source>
        <dbReference type="Pfam" id="PF04428"/>
    </source>
</evidence>
<dbReference type="Gene3D" id="3.30.200.20">
    <property type="entry name" value="Phosphorylase Kinase, domain 1"/>
    <property type="match status" value="1"/>
</dbReference>
<feature type="compositionally biased region" description="Polar residues" evidence="2">
    <location>
        <begin position="27"/>
        <end position="46"/>
    </location>
</feature>
<dbReference type="GO" id="GO:0004305">
    <property type="term" value="F:ethanolamine kinase activity"/>
    <property type="evidence" value="ECO:0007669"/>
    <property type="project" value="TreeGrafter"/>
</dbReference>
<proteinExistence type="inferred from homology"/>
<comment type="similarity">
    <text evidence="1">Belongs to the choline/ethanolamine kinase family.</text>
</comment>
<dbReference type="STRING" id="177199.A0A420XWW2"/>
<evidence type="ECO:0000256" key="1">
    <source>
        <dbReference type="ARBA" id="ARBA00038211"/>
    </source>
</evidence>
<dbReference type="EMBL" id="QVQW01000119">
    <property type="protein sequence ID" value="RKU40137.1"/>
    <property type="molecule type" value="Genomic_DNA"/>
</dbReference>
<feature type="domain" description="Choline kinase N-terminal" evidence="3">
    <location>
        <begin position="236"/>
        <end position="309"/>
    </location>
</feature>
<feature type="compositionally biased region" description="Basic residues" evidence="2">
    <location>
        <begin position="208"/>
        <end position="223"/>
    </location>
</feature>
<dbReference type="Proteomes" id="UP000275385">
    <property type="component" value="Unassembled WGS sequence"/>
</dbReference>
<dbReference type="SUPFAM" id="SSF56112">
    <property type="entry name" value="Protein kinase-like (PK-like)"/>
    <property type="match status" value="1"/>
</dbReference>
<dbReference type="GO" id="GO:0004103">
    <property type="term" value="F:choline kinase activity"/>
    <property type="evidence" value="ECO:0007669"/>
    <property type="project" value="TreeGrafter"/>
</dbReference>
<name>A0A420XWW2_9PEZI</name>
<evidence type="ECO:0000313" key="5">
    <source>
        <dbReference type="Proteomes" id="UP000275385"/>
    </source>
</evidence>
<feature type="compositionally biased region" description="Basic and acidic residues" evidence="2">
    <location>
        <begin position="115"/>
        <end position="135"/>
    </location>
</feature>
<organism evidence="4 5">
    <name type="scientific">Coniochaeta pulveracea</name>
    <dbReference type="NCBI Taxonomy" id="177199"/>
    <lineage>
        <taxon>Eukaryota</taxon>
        <taxon>Fungi</taxon>
        <taxon>Dikarya</taxon>
        <taxon>Ascomycota</taxon>
        <taxon>Pezizomycotina</taxon>
        <taxon>Sordariomycetes</taxon>
        <taxon>Sordariomycetidae</taxon>
        <taxon>Coniochaetales</taxon>
        <taxon>Coniochaetaceae</taxon>
        <taxon>Coniochaeta</taxon>
    </lineage>
</organism>
<dbReference type="Pfam" id="PF01633">
    <property type="entry name" value="Choline_kinase"/>
    <property type="match status" value="1"/>
</dbReference>
<reference evidence="4 5" key="1">
    <citation type="submission" date="2018-08" db="EMBL/GenBank/DDBJ databases">
        <title>Draft genome of the lignicolous fungus Coniochaeta pulveracea.</title>
        <authorList>
            <person name="Borstlap C.J."/>
            <person name="De Witt R.N."/>
            <person name="Botha A."/>
            <person name="Volschenk H."/>
        </authorList>
    </citation>
    <scope>NUCLEOTIDE SEQUENCE [LARGE SCALE GENOMIC DNA]</scope>
    <source>
        <strain evidence="4 5">CAB683</strain>
    </source>
</reference>
<keyword evidence="5" id="KW-1185">Reference proteome</keyword>
<dbReference type="Pfam" id="PF04428">
    <property type="entry name" value="Choline_kin_N"/>
    <property type="match status" value="1"/>
</dbReference>
<evidence type="ECO:0000256" key="2">
    <source>
        <dbReference type="SAM" id="MobiDB-lite"/>
    </source>
</evidence>
<dbReference type="InterPro" id="IPR011009">
    <property type="entry name" value="Kinase-like_dom_sf"/>
</dbReference>